<proteinExistence type="predicted"/>
<gene>
    <name evidence="1" type="ORF">AA2016_6264</name>
</gene>
<keyword evidence="1" id="KW-0614">Plasmid</keyword>
<protein>
    <submittedName>
        <fullName evidence="1">Uncharacterized protein</fullName>
    </submittedName>
</protein>
<accession>A0AAC9FEP3</accession>
<dbReference type="AlphaFoldDB" id="A0AAC9FEP3"/>
<dbReference type="KEGG" id="aak:AA2016_6264"/>
<organism evidence="1 2">
    <name type="scientific">Aminobacter aminovorans</name>
    <name type="common">Chelatobacter heintzii</name>
    <dbReference type="NCBI Taxonomy" id="83263"/>
    <lineage>
        <taxon>Bacteria</taxon>
        <taxon>Pseudomonadati</taxon>
        <taxon>Pseudomonadota</taxon>
        <taxon>Alphaproteobacteria</taxon>
        <taxon>Hyphomicrobiales</taxon>
        <taxon>Phyllobacteriaceae</taxon>
        <taxon>Aminobacter</taxon>
    </lineage>
</organism>
<sequence>MGMSDEQNTAPRKPGGIYEHFCEHPGCKKDGGWGFATGKQTPHWFCYEHRAEGRKYTAQGGSTDAPYP</sequence>
<evidence type="ECO:0000313" key="1">
    <source>
        <dbReference type="EMBL" id="AMS45163.1"/>
    </source>
</evidence>
<name>A0AAC9FEP3_AMIAI</name>
<reference evidence="1 2" key="1">
    <citation type="submission" date="2016-03" db="EMBL/GenBank/DDBJ databases">
        <title>Complete genome of Aminobacter aminovorans KCTC 2477.</title>
        <authorList>
            <person name="Kim K.M."/>
        </authorList>
    </citation>
    <scope>NUCLEOTIDE SEQUENCE [LARGE SCALE GENOMIC DNA]</scope>
    <source>
        <strain evidence="1 2">KCTC 2477</strain>
        <plasmid evidence="1 2">pAA02</plasmid>
    </source>
</reference>
<geneLocation type="plasmid" evidence="1 2">
    <name>pAA02</name>
</geneLocation>
<evidence type="ECO:0000313" key="2">
    <source>
        <dbReference type="Proteomes" id="UP000075755"/>
    </source>
</evidence>
<dbReference type="Proteomes" id="UP000075755">
    <property type="component" value="Plasmid pAA02"/>
</dbReference>
<dbReference type="EMBL" id="CP015007">
    <property type="protein sequence ID" value="AMS45163.1"/>
    <property type="molecule type" value="Genomic_DNA"/>
</dbReference>